<dbReference type="PANTHER" id="PTHR30309:SF0">
    <property type="entry name" value="GLYCEROL-3-PHOSPHATE ACYLTRANSFERASE-RELATED"/>
    <property type="match status" value="1"/>
</dbReference>
<comment type="subunit">
    <text evidence="10">Probably interacts with PlsX.</text>
</comment>
<evidence type="ECO:0000256" key="3">
    <source>
        <dbReference type="ARBA" id="ARBA00022679"/>
    </source>
</evidence>
<feature type="transmembrane region" description="Helical" evidence="10">
    <location>
        <begin position="147"/>
        <end position="175"/>
    </location>
</feature>
<evidence type="ECO:0000313" key="12">
    <source>
        <dbReference type="Proteomes" id="UP000247416"/>
    </source>
</evidence>
<comment type="subcellular location">
    <subcellularLocation>
        <location evidence="10">Cell membrane</location>
        <topology evidence="10">Multi-pass membrane protein</topology>
    </subcellularLocation>
</comment>
<feature type="transmembrane region" description="Helical" evidence="10">
    <location>
        <begin position="110"/>
        <end position="135"/>
    </location>
</feature>
<keyword evidence="3 10" id="KW-0808">Transferase</keyword>
<dbReference type="EMBL" id="QJTJ01000001">
    <property type="protein sequence ID" value="PYF08936.1"/>
    <property type="molecule type" value="Genomic_DNA"/>
</dbReference>
<dbReference type="GO" id="GO:0043772">
    <property type="term" value="F:acyl-phosphate glycerol-3-phosphate acyltransferase activity"/>
    <property type="evidence" value="ECO:0007669"/>
    <property type="project" value="UniProtKB-UniRule"/>
</dbReference>
<keyword evidence="12" id="KW-1185">Reference proteome</keyword>
<dbReference type="UniPathway" id="UPA00085"/>
<keyword evidence="7 10" id="KW-0472">Membrane</keyword>
<feature type="transmembrane region" description="Helical" evidence="10">
    <location>
        <begin position="6"/>
        <end position="27"/>
    </location>
</feature>
<dbReference type="AlphaFoldDB" id="A0A318TVS5"/>
<comment type="catalytic activity">
    <reaction evidence="10">
        <text>an acyl phosphate + sn-glycerol 3-phosphate = a 1-acyl-sn-glycero-3-phosphate + phosphate</text>
        <dbReference type="Rhea" id="RHEA:34075"/>
        <dbReference type="ChEBI" id="CHEBI:43474"/>
        <dbReference type="ChEBI" id="CHEBI:57597"/>
        <dbReference type="ChEBI" id="CHEBI:57970"/>
        <dbReference type="ChEBI" id="CHEBI:59918"/>
        <dbReference type="EC" id="2.3.1.275"/>
    </reaction>
</comment>
<dbReference type="Proteomes" id="UP000247416">
    <property type="component" value="Unassembled WGS sequence"/>
</dbReference>
<evidence type="ECO:0000256" key="7">
    <source>
        <dbReference type="ARBA" id="ARBA00023136"/>
    </source>
</evidence>
<dbReference type="GO" id="GO:0008654">
    <property type="term" value="P:phospholipid biosynthetic process"/>
    <property type="evidence" value="ECO:0007669"/>
    <property type="project" value="UniProtKB-UniRule"/>
</dbReference>
<keyword evidence="5 10" id="KW-1133">Transmembrane helix</keyword>
<feature type="transmembrane region" description="Helical" evidence="10">
    <location>
        <begin position="48"/>
        <end position="74"/>
    </location>
</feature>
<evidence type="ECO:0000256" key="6">
    <source>
        <dbReference type="ARBA" id="ARBA00023098"/>
    </source>
</evidence>
<evidence type="ECO:0000256" key="4">
    <source>
        <dbReference type="ARBA" id="ARBA00022692"/>
    </source>
</evidence>
<dbReference type="SMART" id="SM01207">
    <property type="entry name" value="G3P_acyltransf"/>
    <property type="match status" value="1"/>
</dbReference>
<dbReference type="GO" id="GO:0005886">
    <property type="term" value="C:plasma membrane"/>
    <property type="evidence" value="ECO:0007669"/>
    <property type="project" value="UniProtKB-SubCell"/>
</dbReference>
<dbReference type="PANTHER" id="PTHR30309">
    <property type="entry name" value="INNER MEMBRANE PROTEIN YGIH"/>
    <property type="match status" value="1"/>
</dbReference>
<evidence type="ECO:0000256" key="8">
    <source>
        <dbReference type="ARBA" id="ARBA00023209"/>
    </source>
</evidence>
<comment type="caution">
    <text evidence="11">The sequence shown here is derived from an EMBL/GenBank/DDBJ whole genome shotgun (WGS) entry which is preliminary data.</text>
</comment>
<evidence type="ECO:0000256" key="2">
    <source>
        <dbReference type="ARBA" id="ARBA00022516"/>
    </source>
</evidence>
<reference evidence="11 12" key="1">
    <citation type="submission" date="2018-06" db="EMBL/GenBank/DDBJ databases">
        <title>Genomic Encyclopedia of Archaeal and Bacterial Type Strains, Phase II (KMG-II): from individual species to whole genera.</title>
        <authorList>
            <person name="Goeker M."/>
        </authorList>
    </citation>
    <scope>NUCLEOTIDE SEQUENCE [LARGE SCALE GENOMIC DNA]</scope>
    <source>
        <strain evidence="11 12">KACC 16626</strain>
    </source>
</reference>
<keyword evidence="8 10" id="KW-0594">Phospholipid biosynthesis</keyword>
<evidence type="ECO:0000256" key="5">
    <source>
        <dbReference type="ARBA" id="ARBA00022989"/>
    </source>
</evidence>
<keyword evidence="1 10" id="KW-1003">Cell membrane</keyword>
<comment type="pathway">
    <text evidence="10">Lipid metabolism; phospholipid metabolism.</text>
</comment>
<comment type="similarity">
    <text evidence="10">Belongs to the PlsY family.</text>
</comment>
<protein>
    <recommendedName>
        <fullName evidence="10">Glycerol-3-phosphate acyltransferase</fullName>
    </recommendedName>
    <alternativeName>
        <fullName evidence="10">Acyl-PO4 G3P acyltransferase</fullName>
    </alternativeName>
    <alternativeName>
        <fullName evidence="10">Acyl-phosphate--glycerol-3-phosphate acyltransferase</fullName>
    </alternativeName>
    <alternativeName>
        <fullName evidence="10">G3P acyltransferase</fullName>
        <shortName evidence="10">GPAT</shortName>
        <ecNumber evidence="10">2.3.1.275</ecNumber>
    </alternativeName>
    <alternativeName>
        <fullName evidence="10">Lysophosphatidic acid synthase</fullName>
        <shortName evidence="10">LPA synthase</shortName>
    </alternativeName>
</protein>
<sequence length="188" mass="21050">MGESTIIYWLVCYLAGNFMTAYMIGKWNKVDLRKQHSKNLGATNAGRVLGRSAFVCTFLGDAFKGALIILFGQLLNYDEWILAVGMLFVILGHLYPFWLKFHGGKGVATFIGAGIALEPLLFMWMILGTLVLYLFVRSLTVAMLGGFSLYIASFGWSGNFGTYCAVILAIFLIIWKHRSNFSRKYGIE</sequence>
<dbReference type="InterPro" id="IPR003811">
    <property type="entry name" value="G3P_acylTferase_PlsY"/>
</dbReference>
<keyword evidence="11" id="KW-0012">Acyltransferase</keyword>
<keyword evidence="6 10" id="KW-0443">Lipid metabolism</keyword>
<evidence type="ECO:0000256" key="1">
    <source>
        <dbReference type="ARBA" id="ARBA00022475"/>
    </source>
</evidence>
<dbReference type="RefSeq" id="WP_235867535.1">
    <property type="nucleotide sequence ID" value="NZ_PYWJ01000008.1"/>
</dbReference>
<gene>
    <name evidence="10" type="primary">plsY</name>
    <name evidence="11" type="ORF">BJ095_101157</name>
</gene>
<keyword evidence="2 10" id="KW-0444">Lipid biosynthesis</keyword>
<dbReference type="EC" id="2.3.1.275" evidence="10"/>
<evidence type="ECO:0000256" key="9">
    <source>
        <dbReference type="ARBA" id="ARBA00023264"/>
    </source>
</evidence>
<evidence type="ECO:0000313" key="11">
    <source>
        <dbReference type="EMBL" id="PYF08936.1"/>
    </source>
</evidence>
<name>A0A318TVS5_9BACL</name>
<feature type="transmembrane region" description="Helical" evidence="10">
    <location>
        <begin position="80"/>
        <end position="98"/>
    </location>
</feature>
<keyword evidence="9 10" id="KW-1208">Phospholipid metabolism</keyword>
<evidence type="ECO:0000256" key="10">
    <source>
        <dbReference type="HAMAP-Rule" id="MF_01043"/>
    </source>
</evidence>
<comment type="function">
    <text evidence="10">Catalyzes the transfer of an acyl group from acyl-phosphate (acyl-PO(4)) to glycerol-3-phosphate (G3P) to form lysophosphatidic acid (LPA). This enzyme utilizes acyl-phosphate as fatty acyl donor, but not acyl-CoA or acyl-ACP.</text>
</comment>
<dbReference type="Pfam" id="PF02660">
    <property type="entry name" value="G3P_acyltransf"/>
    <property type="match status" value="1"/>
</dbReference>
<keyword evidence="4 10" id="KW-0812">Transmembrane</keyword>
<proteinExistence type="inferred from homology"/>
<accession>A0A318TVS5</accession>
<organism evidence="11 12">
    <name type="scientific">Ureibacillus chungkukjangi</name>
    <dbReference type="NCBI Taxonomy" id="1202712"/>
    <lineage>
        <taxon>Bacteria</taxon>
        <taxon>Bacillati</taxon>
        <taxon>Bacillota</taxon>
        <taxon>Bacilli</taxon>
        <taxon>Bacillales</taxon>
        <taxon>Caryophanaceae</taxon>
        <taxon>Ureibacillus</taxon>
    </lineage>
</organism>
<dbReference type="HAMAP" id="MF_01043">
    <property type="entry name" value="PlsY"/>
    <property type="match status" value="1"/>
</dbReference>